<dbReference type="Proteomes" id="UP000521872">
    <property type="component" value="Unassembled WGS sequence"/>
</dbReference>
<proteinExistence type="predicted"/>
<organism evidence="1 2">
    <name type="scientific">Agrocybe pediades</name>
    <dbReference type="NCBI Taxonomy" id="84607"/>
    <lineage>
        <taxon>Eukaryota</taxon>
        <taxon>Fungi</taxon>
        <taxon>Dikarya</taxon>
        <taxon>Basidiomycota</taxon>
        <taxon>Agaricomycotina</taxon>
        <taxon>Agaricomycetes</taxon>
        <taxon>Agaricomycetidae</taxon>
        <taxon>Agaricales</taxon>
        <taxon>Agaricineae</taxon>
        <taxon>Strophariaceae</taxon>
        <taxon>Agrocybe</taxon>
    </lineage>
</organism>
<evidence type="ECO:0000313" key="2">
    <source>
        <dbReference type="Proteomes" id="UP000521872"/>
    </source>
</evidence>
<reference evidence="1 2" key="1">
    <citation type="submission" date="2019-12" db="EMBL/GenBank/DDBJ databases">
        <authorList>
            <person name="Floudas D."/>
            <person name="Bentzer J."/>
            <person name="Ahren D."/>
            <person name="Johansson T."/>
            <person name="Persson P."/>
            <person name="Tunlid A."/>
        </authorList>
    </citation>
    <scope>NUCLEOTIDE SEQUENCE [LARGE SCALE GENOMIC DNA]</scope>
    <source>
        <strain evidence="1 2">CBS 102.39</strain>
    </source>
</reference>
<evidence type="ECO:0000313" key="1">
    <source>
        <dbReference type="EMBL" id="KAF4613224.1"/>
    </source>
</evidence>
<gene>
    <name evidence="1" type="ORF">D9613_010715</name>
</gene>
<name>A0A8H4QLR7_9AGAR</name>
<accession>A0A8H4QLR7</accession>
<sequence length="82" mass="9113">MMQPDTPVPSQLNLSNSIVTGGTFNQHNYIRGGVRPGYARLLENVATAALHDSVHVVDPPKCYPNTRVAIIQDIIDWERTKN</sequence>
<dbReference type="AlphaFoldDB" id="A0A8H4QLR7"/>
<keyword evidence="2" id="KW-1185">Reference proteome</keyword>
<dbReference type="EMBL" id="JAACJL010000046">
    <property type="protein sequence ID" value="KAF4613224.1"/>
    <property type="molecule type" value="Genomic_DNA"/>
</dbReference>
<comment type="caution">
    <text evidence="1">The sequence shown here is derived from an EMBL/GenBank/DDBJ whole genome shotgun (WGS) entry which is preliminary data.</text>
</comment>
<protein>
    <submittedName>
        <fullName evidence="1">Uncharacterized protein</fullName>
    </submittedName>
</protein>